<dbReference type="Proteomes" id="UP000002484">
    <property type="component" value="Chromosome"/>
</dbReference>
<dbReference type="PANTHER" id="PTHR43537">
    <property type="entry name" value="TRANSCRIPTIONAL REGULATOR, GNTR FAMILY"/>
    <property type="match status" value="1"/>
</dbReference>
<evidence type="ECO:0000313" key="6">
    <source>
        <dbReference type="EMBL" id="ADP79571.1"/>
    </source>
</evidence>
<dbReference type="PANTHER" id="PTHR43537:SF5">
    <property type="entry name" value="UXU OPERON TRANSCRIPTIONAL REGULATOR"/>
    <property type="match status" value="1"/>
</dbReference>
<dbReference type="RefSeq" id="WP_013422690.1">
    <property type="nucleotide sequence ID" value="NC_014666.1"/>
</dbReference>
<evidence type="ECO:0000256" key="1">
    <source>
        <dbReference type="ARBA" id="ARBA00023015"/>
    </source>
</evidence>
<dbReference type="KEGG" id="fri:FraEuI1c_1509"/>
<dbReference type="HOGENOM" id="CLU_017584_5_5_11"/>
<dbReference type="STRING" id="298654.FraEuI1c_1509"/>
<name>E3J6E4_PSEI1</name>
<accession>E3J6E4</accession>
<dbReference type="InParanoid" id="E3J6E4"/>
<evidence type="ECO:0000256" key="4">
    <source>
        <dbReference type="SAM" id="MobiDB-lite"/>
    </source>
</evidence>
<dbReference type="PRINTS" id="PR00035">
    <property type="entry name" value="HTHGNTR"/>
</dbReference>
<dbReference type="SUPFAM" id="SSF48008">
    <property type="entry name" value="GntR ligand-binding domain-like"/>
    <property type="match status" value="1"/>
</dbReference>
<dbReference type="Gene3D" id="1.10.10.10">
    <property type="entry name" value="Winged helix-like DNA-binding domain superfamily/Winged helix DNA-binding domain"/>
    <property type="match status" value="1"/>
</dbReference>
<sequence length="244" mass="26649">MTTPGSADQVEITSLDPPSRLAPEPLGVADRSLVQQIYENIRERIINGELAPGTRLREREIALALDVSRIPVREAFPQLEAEGFIVSEPRRGSVVTQLTLRDVEELFDVRTSLESLAARLAARQSGRGATDRLHRALVLAEAATAKGNTMAITTANASLHEEIVALSGNRTLANLMRPINGRVRWLFRLTAERDAGALCREHQDLCQAIWDGNAEYAAAIAIAHVERGRSYSIEALRSILPATG</sequence>
<dbReference type="AlphaFoldDB" id="E3J6E4"/>
<protein>
    <submittedName>
        <fullName evidence="6">Transcriptional regulator, GntR family</fullName>
    </submittedName>
</protein>
<dbReference type="Gene3D" id="1.20.120.530">
    <property type="entry name" value="GntR ligand-binding domain-like"/>
    <property type="match status" value="1"/>
</dbReference>
<dbReference type="GO" id="GO:0003677">
    <property type="term" value="F:DNA binding"/>
    <property type="evidence" value="ECO:0007669"/>
    <property type="project" value="UniProtKB-KW"/>
</dbReference>
<dbReference type="SMART" id="SM00345">
    <property type="entry name" value="HTH_GNTR"/>
    <property type="match status" value="1"/>
</dbReference>
<dbReference type="CDD" id="cd07377">
    <property type="entry name" value="WHTH_GntR"/>
    <property type="match status" value="1"/>
</dbReference>
<dbReference type="SUPFAM" id="SSF46785">
    <property type="entry name" value="Winged helix' DNA-binding domain"/>
    <property type="match status" value="1"/>
</dbReference>
<keyword evidence="3" id="KW-0804">Transcription</keyword>
<keyword evidence="1" id="KW-0805">Transcription regulation</keyword>
<dbReference type="InterPro" id="IPR000524">
    <property type="entry name" value="Tscrpt_reg_HTH_GntR"/>
</dbReference>
<dbReference type="InterPro" id="IPR036390">
    <property type="entry name" value="WH_DNA-bd_sf"/>
</dbReference>
<organism evidence="6 7">
    <name type="scientific">Pseudofrankia inefficax (strain DSM 45817 / CECT 9037 / DDB 130130 / EuI1c)</name>
    <name type="common">Frankia inefficax</name>
    <dbReference type="NCBI Taxonomy" id="298654"/>
    <lineage>
        <taxon>Bacteria</taxon>
        <taxon>Bacillati</taxon>
        <taxon>Actinomycetota</taxon>
        <taxon>Actinomycetes</taxon>
        <taxon>Frankiales</taxon>
        <taxon>Frankiaceae</taxon>
        <taxon>Pseudofrankia</taxon>
    </lineage>
</organism>
<keyword evidence="2" id="KW-0238">DNA-binding</keyword>
<dbReference type="InterPro" id="IPR036388">
    <property type="entry name" value="WH-like_DNA-bd_sf"/>
</dbReference>
<evidence type="ECO:0000259" key="5">
    <source>
        <dbReference type="PROSITE" id="PS50949"/>
    </source>
</evidence>
<dbReference type="Pfam" id="PF07729">
    <property type="entry name" value="FCD"/>
    <property type="match status" value="1"/>
</dbReference>
<keyword evidence="7" id="KW-1185">Reference proteome</keyword>
<dbReference type="EMBL" id="CP002299">
    <property type="protein sequence ID" value="ADP79571.1"/>
    <property type="molecule type" value="Genomic_DNA"/>
</dbReference>
<gene>
    <name evidence="6" type="ordered locus">FraEuI1c_1509</name>
</gene>
<dbReference type="InterPro" id="IPR011711">
    <property type="entry name" value="GntR_C"/>
</dbReference>
<dbReference type="Pfam" id="PF00392">
    <property type="entry name" value="GntR"/>
    <property type="match status" value="1"/>
</dbReference>
<dbReference type="GO" id="GO:0003700">
    <property type="term" value="F:DNA-binding transcription factor activity"/>
    <property type="evidence" value="ECO:0007669"/>
    <property type="project" value="InterPro"/>
</dbReference>
<evidence type="ECO:0000313" key="7">
    <source>
        <dbReference type="Proteomes" id="UP000002484"/>
    </source>
</evidence>
<reference evidence="6 7" key="1">
    <citation type="submission" date="2010-10" db="EMBL/GenBank/DDBJ databases">
        <title>Complete sequence of Frankia sp. EuI1c.</title>
        <authorList>
            <consortium name="US DOE Joint Genome Institute"/>
            <person name="Lucas S."/>
            <person name="Copeland A."/>
            <person name="Lapidus A."/>
            <person name="Cheng J.-F."/>
            <person name="Bruce D."/>
            <person name="Goodwin L."/>
            <person name="Pitluck S."/>
            <person name="Chertkov O."/>
            <person name="Detter J.C."/>
            <person name="Han C."/>
            <person name="Tapia R."/>
            <person name="Land M."/>
            <person name="Hauser L."/>
            <person name="Jeffries C."/>
            <person name="Kyrpides N."/>
            <person name="Ivanova N."/>
            <person name="Mikhailova N."/>
            <person name="Beauchemin N."/>
            <person name="Sen A."/>
            <person name="Sur S.A."/>
            <person name="Gtari M."/>
            <person name="Wall L."/>
            <person name="Tisa L."/>
            <person name="Woyke T."/>
        </authorList>
    </citation>
    <scope>NUCLEOTIDE SEQUENCE [LARGE SCALE GENOMIC DNA]</scope>
    <source>
        <strain evidence="7">DSM 45817 / CECT 9037 / EuI1c</strain>
    </source>
</reference>
<feature type="region of interest" description="Disordered" evidence="4">
    <location>
        <begin position="1"/>
        <end position="26"/>
    </location>
</feature>
<dbReference type="InterPro" id="IPR008920">
    <property type="entry name" value="TF_FadR/GntR_C"/>
</dbReference>
<dbReference type="OrthoDB" id="8664638at2"/>
<feature type="domain" description="HTH gntR-type" evidence="5">
    <location>
        <begin position="31"/>
        <end position="98"/>
    </location>
</feature>
<dbReference type="SMART" id="SM00895">
    <property type="entry name" value="FCD"/>
    <property type="match status" value="1"/>
</dbReference>
<evidence type="ECO:0000256" key="3">
    <source>
        <dbReference type="ARBA" id="ARBA00023163"/>
    </source>
</evidence>
<dbReference type="eggNOG" id="COG1802">
    <property type="taxonomic scope" value="Bacteria"/>
</dbReference>
<evidence type="ECO:0000256" key="2">
    <source>
        <dbReference type="ARBA" id="ARBA00023125"/>
    </source>
</evidence>
<dbReference type="PROSITE" id="PS50949">
    <property type="entry name" value="HTH_GNTR"/>
    <property type="match status" value="1"/>
</dbReference>
<proteinExistence type="predicted"/>